<accession>A0A4Z2E1Z2</accession>
<evidence type="ECO:0000313" key="2">
    <source>
        <dbReference type="EMBL" id="TNN22738.1"/>
    </source>
</evidence>
<gene>
    <name evidence="2" type="ORF">EYF80_067147</name>
</gene>
<feature type="compositionally biased region" description="Gly residues" evidence="1">
    <location>
        <begin position="47"/>
        <end position="73"/>
    </location>
</feature>
<feature type="compositionally biased region" description="Basic and acidic residues" evidence="1">
    <location>
        <begin position="78"/>
        <end position="94"/>
    </location>
</feature>
<reference evidence="2 3" key="1">
    <citation type="submission" date="2019-03" db="EMBL/GenBank/DDBJ databases">
        <title>First draft genome of Liparis tanakae, snailfish: a comprehensive survey of snailfish specific genes.</title>
        <authorList>
            <person name="Kim W."/>
            <person name="Song I."/>
            <person name="Jeong J.-H."/>
            <person name="Kim D."/>
            <person name="Kim S."/>
            <person name="Ryu S."/>
            <person name="Song J.Y."/>
            <person name="Lee S.K."/>
        </authorList>
    </citation>
    <scope>NUCLEOTIDE SEQUENCE [LARGE SCALE GENOMIC DNA]</scope>
    <source>
        <tissue evidence="2">Muscle</tissue>
    </source>
</reference>
<evidence type="ECO:0000313" key="3">
    <source>
        <dbReference type="Proteomes" id="UP000314294"/>
    </source>
</evidence>
<feature type="region of interest" description="Disordered" evidence="1">
    <location>
        <begin position="1"/>
        <end position="94"/>
    </location>
</feature>
<comment type="caution">
    <text evidence="2">The sequence shown here is derived from an EMBL/GenBank/DDBJ whole genome shotgun (WGS) entry which is preliminary data.</text>
</comment>
<organism evidence="2 3">
    <name type="scientific">Liparis tanakae</name>
    <name type="common">Tanaka's snailfish</name>
    <dbReference type="NCBI Taxonomy" id="230148"/>
    <lineage>
        <taxon>Eukaryota</taxon>
        <taxon>Metazoa</taxon>
        <taxon>Chordata</taxon>
        <taxon>Craniata</taxon>
        <taxon>Vertebrata</taxon>
        <taxon>Euteleostomi</taxon>
        <taxon>Actinopterygii</taxon>
        <taxon>Neopterygii</taxon>
        <taxon>Teleostei</taxon>
        <taxon>Neoteleostei</taxon>
        <taxon>Acanthomorphata</taxon>
        <taxon>Eupercaria</taxon>
        <taxon>Perciformes</taxon>
        <taxon>Cottioidei</taxon>
        <taxon>Cottales</taxon>
        <taxon>Liparidae</taxon>
        <taxon>Liparis</taxon>
    </lineage>
</organism>
<keyword evidence="3" id="KW-1185">Reference proteome</keyword>
<dbReference type="EMBL" id="SRLO01021212">
    <property type="protein sequence ID" value="TNN22738.1"/>
    <property type="molecule type" value="Genomic_DNA"/>
</dbReference>
<dbReference type="AlphaFoldDB" id="A0A4Z2E1Z2"/>
<feature type="compositionally biased region" description="Basic residues" evidence="1">
    <location>
        <begin position="7"/>
        <end position="17"/>
    </location>
</feature>
<feature type="compositionally biased region" description="Gly residues" evidence="1">
    <location>
        <begin position="20"/>
        <end position="40"/>
    </location>
</feature>
<name>A0A4Z2E1Z2_9TELE</name>
<dbReference type="Proteomes" id="UP000314294">
    <property type="component" value="Unassembled WGS sequence"/>
</dbReference>
<protein>
    <submittedName>
        <fullName evidence="2">Uncharacterized protein</fullName>
    </submittedName>
</protein>
<sequence>MNITRSLVRKTPPHKQQRQGTGGQGREAGNRGSGPTGGEPGVRAGRRGTGGQGREAGNRGSGPTGGQGTGGQVNTGLRETDKKPGTDERKRGTT</sequence>
<proteinExistence type="predicted"/>
<evidence type="ECO:0000256" key="1">
    <source>
        <dbReference type="SAM" id="MobiDB-lite"/>
    </source>
</evidence>